<keyword evidence="3" id="KW-0472">Membrane</keyword>
<dbReference type="SMART" id="SM00382">
    <property type="entry name" value="AAA"/>
    <property type="match status" value="1"/>
</dbReference>
<evidence type="ECO:0000256" key="5">
    <source>
        <dbReference type="ARBA" id="ARBA00023128"/>
    </source>
</evidence>
<feature type="domain" description="AAA+ ATPase" evidence="7">
    <location>
        <begin position="116"/>
        <end position="255"/>
    </location>
</feature>
<dbReference type="PROSITE" id="PS00674">
    <property type="entry name" value="AAA"/>
    <property type="match status" value="1"/>
</dbReference>
<dbReference type="Gene3D" id="1.10.8.60">
    <property type="match status" value="1"/>
</dbReference>
<comment type="similarity">
    <text evidence="6">Belongs to the AAA ATPase family.</text>
</comment>
<evidence type="ECO:0000256" key="6">
    <source>
        <dbReference type="RuleBase" id="RU003651"/>
    </source>
</evidence>
<accession>A0A8J2RRZ3</accession>
<dbReference type="Pfam" id="PF17862">
    <property type="entry name" value="AAA_lid_3"/>
    <property type="match status" value="1"/>
</dbReference>
<evidence type="ECO:0000256" key="2">
    <source>
        <dbReference type="ARBA" id="ARBA00022741"/>
    </source>
</evidence>
<dbReference type="Pfam" id="PF00004">
    <property type="entry name" value="AAA"/>
    <property type="match status" value="1"/>
</dbReference>
<dbReference type="OrthoDB" id="10254455at2759"/>
<keyword evidence="3" id="KW-1000">Mitochondrion outer membrane</keyword>
<evidence type="ECO:0000259" key="7">
    <source>
        <dbReference type="SMART" id="SM00382"/>
    </source>
</evidence>
<evidence type="ECO:0000313" key="8">
    <source>
        <dbReference type="EMBL" id="CAH0109642.1"/>
    </source>
</evidence>
<dbReference type="PANTHER" id="PTHR45644:SF3">
    <property type="entry name" value="FI08533P-RELATED"/>
    <property type="match status" value="1"/>
</dbReference>
<comment type="subcellular location">
    <subcellularLocation>
        <location evidence="1">Mitochondrion outer membrane</location>
        <topology evidence="1">Single-pass membrane protein</topology>
    </subcellularLocation>
</comment>
<dbReference type="SUPFAM" id="SSF52540">
    <property type="entry name" value="P-loop containing nucleoside triphosphate hydrolases"/>
    <property type="match status" value="1"/>
</dbReference>
<keyword evidence="9" id="KW-1185">Reference proteome</keyword>
<dbReference type="Gene3D" id="3.40.50.300">
    <property type="entry name" value="P-loop containing nucleotide triphosphate hydrolases"/>
    <property type="match status" value="1"/>
</dbReference>
<dbReference type="InterPro" id="IPR027417">
    <property type="entry name" value="P-loop_NTPase"/>
</dbReference>
<evidence type="ECO:0000313" key="9">
    <source>
        <dbReference type="Proteomes" id="UP000789390"/>
    </source>
</evidence>
<dbReference type="InterPro" id="IPR003593">
    <property type="entry name" value="AAA+_ATPase"/>
</dbReference>
<dbReference type="InterPro" id="IPR051701">
    <property type="entry name" value="Mito_OM_Translocase_MSP1"/>
</dbReference>
<dbReference type="FunFam" id="3.40.50.300:FF:000538">
    <property type="entry name" value="ATPase family AAA domain-containing protein 1"/>
    <property type="match status" value="1"/>
</dbReference>
<gene>
    <name evidence="8" type="ORF">DGAL_LOCUS13125</name>
</gene>
<dbReference type="InterPro" id="IPR003959">
    <property type="entry name" value="ATPase_AAA_core"/>
</dbReference>
<evidence type="ECO:0000256" key="1">
    <source>
        <dbReference type="ARBA" id="ARBA00004572"/>
    </source>
</evidence>
<dbReference type="GO" id="GO:0005741">
    <property type="term" value="C:mitochondrial outer membrane"/>
    <property type="evidence" value="ECO:0007669"/>
    <property type="project" value="UniProtKB-SubCell"/>
</dbReference>
<dbReference type="InterPro" id="IPR003960">
    <property type="entry name" value="ATPase_AAA_CS"/>
</dbReference>
<protein>
    <recommendedName>
        <fullName evidence="7">AAA+ ATPase domain-containing protein</fullName>
    </recommendedName>
</protein>
<dbReference type="EMBL" id="CAKKLH010000293">
    <property type="protein sequence ID" value="CAH0109642.1"/>
    <property type="molecule type" value="Genomic_DNA"/>
</dbReference>
<keyword evidence="2 6" id="KW-0547">Nucleotide-binding</keyword>
<keyword evidence="5" id="KW-0496">Mitochondrion</keyword>
<sequence>MNEETRLSILLRVALATAFTCVAVKWMVDQLDPTREKKKNKAKQQAQALMTKLRIKTNLQLTEYELAIASNLVDPESIPVTWKDVAGLDNVLQELHDNLILPIKSKKLFPSQLLQPPTGILLHGPPGCGKTMVAKATAKEAGMRFINLDASTLTDKWYGESQKLATAVFSLAVKIQPCIIFIDEIDSLLRSRDTHDHEATAMVKALFMSHWDGLTTDNSKSSVVVLGATNRPQDVDKAILRRMPASFYIGLPGTEQRRQVALTILKHERLATDVDLEQLARLTEGFSGSDLRELCRTAAVYGMRDSLKSTINDTNDTTLVEKITMGNFLQALAKMRDSKLRCGTLPLSRIELD</sequence>
<evidence type="ECO:0000256" key="4">
    <source>
        <dbReference type="ARBA" id="ARBA00022840"/>
    </source>
</evidence>
<comment type="caution">
    <text evidence="8">The sequence shown here is derived from an EMBL/GenBank/DDBJ whole genome shotgun (WGS) entry which is preliminary data.</text>
</comment>
<dbReference type="PANTHER" id="PTHR45644">
    <property type="entry name" value="AAA ATPASE, PUTATIVE (AFU_ORTHOLOGUE AFUA_2G12920)-RELATED-RELATED"/>
    <property type="match status" value="1"/>
</dbReference>
<evidence type="ECO:0000256" key="3">
    <source>
        <dbReference type="ARBA" id="ARBA00022787"/>
    </source>
</evidence>
<dbReference type="GO" id="GO:0140570">
    <property type="term" value="P:extraction of mislocalized protein from mitochondrial outer membrane"/>
    <property type="evidence" value="ECO:0007669"/>
    <property type="project" value="TreeGrafter"/>
</dbReference>
<name>A0A8J2RRZ3_9CRUS</name>
<proteinExistence type="inferred from homology"/>
<dbReference type="GO" id="GO:0005524">
    <property type="term" value="F:ATP binding"/>
    <property type="evidence" value="ECO:0007669"/>
    <property type="project" value="UniProtKB-KW"/>
</dbReference>
<dbReference type="AlphaFoldDB" id="A0A8J2RRZ3"/>
<dbReference type="GO" id="GO:0016887">
    <property type="term" value="F:ATP hydrolysis activity"/>
    <property type="evidence" value="ECO:0007669"/>
    <property type="project" value="InterPro"/>
</dbReference>
<organism evidence="8 9">
    <name type="scientific">Daphnia galeata</name>
    <dbReference type="NCBI Taxonomy" id="27404"/>
    <lineage>
        <taxon>Eukaryota</taxon>
        <taxon>Metazoa</taxon>
        <taxon>Ecdysozoa</taxon>
        <taxon>Arthropoda</taxon>
        <taxon>Crustacea</taxon>
        <taxon>Branchiopoda</taxon>
        <taxon>Diplostraca</taxon>
        <taxon>Cladocera</taxon>
        <taxon>Anomopoda</taxon>
        <taxon>Daphniidae</taxon>
        <taxon>Daphnia</taxon>
    </lineage>
</organism>
<keyword evidence="4 6" id="KW-0067">ATP-binding</keyword>
<dbReference type="Proteomes" id="UP000789390">
    <property type="component" value="Unassembled WGS sequence"/>
</dbReference>
<reference evidence="8" key="1">
    <citation type="submission" date="2021-11" db="EMBL/GenBank/DDBJ databases">
        <authorList>
            <person name="Schell T."/>
        </authorList>
    </citation>
    <scope>NUCLEOTIDE SEQUENCE</scope>
    <source>
        <strain evidence="8">M5</strain>
    </source>
</reference>
<dbReference type="InterPro" id="IPR041569">
    <property type="entry name" value="AAA_lid_3"/>
</dbReference>